<comment type="caution">
    <text evidence="1">The sequence shown here is derived from an EMBL/GenBank/DDBJ whole genome shotgun (WGS) entry which is preliminary data.</text>
</comment>
<sequence length="620" mass="73342">MIEFSNEEREKFKDYLINFFNNAYGGNKFSRKDEEDNFNFLKKYGYFVKLSYGRGIVSKIPWIIFVRMDTQEYKASYGVYVYCGIKRENGEIVVYIGESEDIIINYIAKDKVDEYNTKFNNVVFHYSNLNNDIDVIVDKIIENMHWFKRLPLNEIQDRNALSISNNKEIRNNENEISNKKENQNLPLNQILYGPPGTGKTYHTIDKALEILGENLANKDRDRKKEKFDEYVKNRQIVFTTFHQSYGYEEFVEGIKPRIDSKENSKEVEYEIKDGIFKELCKKALDNYKVSLLTQEEFVKSEDLENKIEIFLDELVDQQKFIEKTQSGGFKLEEYNEKYRIITDDTNANLYLNLEIFKTLLENKDKIINGRSIKQILNNKHRRQIDSYYFQLVKLFKEREQDYKVDNNPGEKPELKPYIIIIDEINRGNVSKIFGELITLIEPSKRIGKEEELKVTLPYSKDEFGVPKNVYIIGTMNTADRSITSLDTALRRRFEFVEMMPDVSKLSMDCEGINLQELLKAINTRIEYLLDREKTIGHAFFIGVDSLEKLKKVFQNKIIPLLQEYFYNDYALIDAVLNKNGMLKKQDKKNMTDFIESDRVIYKFSDSEDWDENTFKKIYEQ</sequence>
<protein>
    <submittedName>
        <fullName evidence="1">AAA family ATPase</fullName>
    </submittedName>
</protein>
<dbReference type="RefSeq" id="WP_066007408.1">
    <property type="nucleotide sequence ID" value="NZ_CP053848.1"/>
</dbReference>
<accession>A0A6M8N4F0</accession>
<dbReference type="GO" id="GO:0016887">
    <property type="term" value="F:ATP hydrolysis activity"/>
    <property type="evidence" value="ECO:0007669"/>
    <property type="project" value="InterPro"/>
</dbReference>
<proteinExistence type="predicted"/>
<gene>
    <name evidence="1" type="ORF">A7X81_08640</name>
</gene>
<reference evidence="1 2" key="1">
    <citation type="submission" date="2016-05" db="EMBL/GenBank/DDBJ databases">
        <authorList>
            <person name="Caceres A."/>
            <person name="Munoz I."/>
            <person name="Iraola G."/>
            <person name="Diaz-Viraque F."/>
            <person name="Greif G."/>
            <person name="Collado L."/>
        </authorList>
    </citation>
    <scope>NUCLEOTIDE SEQUENCE [LARGE SCALE GENOMIC DNA]</scope>
    <source>
        <strain evidence="1 2">WBE38</strain>
    </source>
</reference>
<dbReference type="InterPro" id="IPR052934">
    <property type="entry name" value="Methyl-DNA_Rec/Restrict_Enz"/>
</dbReference>
<dbReference type="PANTHER" id="PTHR37291:SF1">
    <property type="entry name" value="TYPE IV METHYL-DIRECTED RESTRICTION ENZYME ECOKMCRB SUBUNIT"/>
    <property type="match status" value="1"/>
</dbReference>
<dbReference type="InterPro" id="IPR027417">
    <property type="entry name" value="P-loop_NTPase"/>
</dbReference>
<dbReference type="GO" id="GO:0005524">
    <property type="term" value="F:ATP binding"/>
    <property type="evidence" value="ECO:0007669"/>
    <property type="project" value="InterPro"/>
</dbReference>
<evidence type="ECO:0000313" key="2">
    <source>
        <dbReference type="Proteomes" id="UP000094873"/>
    </source>
</evidence>
<evidence type="ECO:0000313" key="1">
    <source>
        <dbReference type="EMBL" id="OCX43294.1"/>
    </source>
</evidence>
<dbReference type="PANTHER" id="PTHR37291">
    <property type="entry name" value="5-METHYLCYTOSINE-SPECIFIC RESTRICTION ENZYME B"/>
    <property type="match status" value="1"/>
</dbReference>
<dbReference type="Gene3D" id="3.40.50.300">
    <property type="entry name" value="P-loop containing nucleotide triphosphate hydrolases"/>
    <property type="match status" value="1"/>
</dbReference>
<dbReference type="Proteomes" id="UP000094873">
    <property type="component" value="Unassembled WGS sequence"/>
</dbReference>
<keyword evidence="2" id="KW-1185">Reference proteome</keyword>
<name>A0A6M8N4F0_9BACT</name>
<dbReference type="Gene3D" id="3.30.920.90">
    <property type="match status" value="1"/>
</dbReference>
<dbReference type="AlphaFoldDB" id="A0A6M8N4F0"/>
<dbReference type="Pfam" id="PF07728">
    <property type="entry name" value="AAA_5"/>
    <property type="match status" value="1"/>
</dbReference>
<dbReference type="EMBL" id="LXSU01000074">
    <property type="protein sequence ID" value="OCX43294.1"/>
    <property type="molecule type" value="Genomic_DNA"/>
</dbReference>
<organism evidence="1 2">
    <name type="scientific">Campylobacter ornithocola</name>
    <dbReference type="NCBI Taxonomy" id="1848766"/>
    <lineage>
        <taxon>Bacteria</taxon>
        <taxon>Pseudomonadati</taxon>
        <taxon>Campylobacterota</taxon>
        <taxon>Epsilonproteobacteria</taxon>
        <taxon>Campylobacterales</taxon>
        <taxon>Campylobacteraceae</taxon>
        <taxon>Campylobacter</taxon>
    </lineage>
</organism>
<dbReference type="REBASE" id="389716">
    <property type="entry name" value="Cor29815McrBCP"/>
</dbReference>
<dbReference type="OrthoDB" id="9781481at2"/>
<dbReference type="SUPFAM" id="SSF52540">
    <property type="entry name" value="P-loop containing nucleoside triphosphate hydrolases"/>
    <property type="match status" value="1"/>
</dbReference>
<dbReference type="InterPro" id="IPR011704">
    <property type="entry name" value="ATPase_dyneun-rel_AAA"/>
</dbReference>